<dbReference type="AlphaFoldDB" id="A0ABD3KMY6"/>
<protein>
    <submittedName>
        <fullName evidence="2">Uncharacterized protein</fullName>
    </submittedName>
</protein>
<proteinExistence type="predicted"/>
<reference evidence="2 3" key="1">
    <citation type="submission" date="2024-11" db="EMBL/GenBank/DDBJ databases">
        <title>Chromosome-level genome assembly of Eucalyptus globulus Labill. provides insights into its genome evolution.</title>
        <authorList>
            <person name="Li X."/>
        </authorList>
    </citation>
    <scope>NUCLEOTIDE SEQUENCE [LARGE SCALE GENOMIC DNA]</scope>
    <source>
        <strain evidence="2">CL2024</strain>
        <tissue evidence="2">Fresh tender leaves</tissue>
    </source>
</reference>
<gene>
    <name evidence="2" type="ORF">ACJRO7_021944</name>
</gene>
<evidence type="ECO:0000313" key="3">
    <source>
        <dbReference type="Proteomes" id="UP001634007"/>
    </source>
</evidence>
<keyword evidence="3" id="KW-1185">Reference proteome</keyword>
<evidence type="ECO:0000313" key="2">
    <source>
        <dbReference type="EMBL" id="KAL3740747.1"/>
    </source>
</evidence>
<name>A0ABD3KMY6_EUCGL</name>
<sequence length="68" mass="7927">MRILSSFLGWFRYSKKINCEEKDQPRRSSRSKGHAKDEEKSKNSSKRKPKSPPIPMAYFPIGSQLSRL</sequence>
<dbReference type="EMBL" id="JBJKBG010000005">
    <property type="protein sequence ID" value="KAL3740747.1"/>
    <property type="molecule type" value="Genomic_DNA"/>
</dbReference>
<evidence type="ECO:0000256" key="1">
    <source>
        <dbReference type="SAM" id="MobiDB-lite"/>
    </source>
</evidence>
<organism evidence="2 3">
    <name type="scientific">Eucalyptus globulus</name>
    <name type="common">Tasmanian blue gum</name>
    <dbReference type="NCBI Taxonomy" id="34317"/>
    <lineage>
        <taxon>Eukaryota</taxon>
        <taxon>Viridiplantae</taxon>
        <taxon>Streptophyta</taxon>
        <taxon>Embryophyta</taxon>
        <taxon>Tracheophyta</taxon>
        <taxon>Spermatophyta</taxon>
        <taxon>Magnoliopsida</taxon>
        <taxon>eudicotyledons</taxon>
        <taxon>Gunneridae</taxon>
        <taxon>Pentapetalae</taxon>
        <taxon>rosids</taxon>
        <taxon>malvids</taxon>
        <taxon>Myrtales</taxon>
        <taxon>Myrtaceae</taxon>
        <taxon>Myrtoideae</taxon>
        <taxon>Eucalypteae</taxon>
        <taxon>Eucalyptus</taxon>
    </lineage>
</organism>
<feature type="region of interest" description="Disordered" evidence="1">
    <location>
        <begin position="21"/>
        <end position="68"/>
    </location>
</feature>
<dbReference type="Proteomes" id="UP001634007">
    <property type="component" value="Unassembled WGS sequence"/>
</dbReference>
<accession>A0ABD3KMY6</accession>
<comment type="caution">
    <text evidence="2">The sequence shown here is derived from an EMBL/GenBank/DDBJ whole genome shotgun (WGS) entry which is preliminary data.</text>
</comment>